<dbReference type="Pfam" id="PF03466">
    <property type="entry name" value="LysR_substrate"/>
    <property type="match status" value="1"/>
</dbReference>
<evidence type="ECO:0000313" key="7">
    <source>
        <dbReference type="Proteomes" id="UP000037660"/>
    </source>
</evidence>
<dbReference type="InterPro" id="IPR000847">
    <property type="entry name" value="LysR_HTH_N"/>
</dbReference>
<keyword evidence="7" id="KW-1185">Reference proteome</keyword>
<gene>
    <name evidence="6" type="ORF">ISF6_1672</name>
</gene>
<organism evidence="6 7">
    <name type="scientific">Piscinibacter sakaiensis</name>
    <name type="common">Ideonella sakaiensis</name>
    <dbReference type="NCBI Taxonomy" id="1547922"/>
    <lineage>
        <taxon>Bacteria</taxon>
        <taxon>Pseudomonadati</taxon>
        <taxon>Pseudomonadota</taxon>
        <taxon>Betaproteobacteria</taxon>
        <taxon>Burkholderiales</taxon>
        <taxon>Sphaerotilaceae</taxon>
        <taxon>Piscinibacter</taxon>
    </lineage>
</organism>
<dbReference type="Gene3D" id="3.40.190.10">
    <property type="entry name" value="Periplasmic binding protein-like II"/>
    <property type="match status" value="2"/>
</dbReference>
<dbReference type="PANTHER" id="PTHR30537">
    <property type="entry name" value="HTH-TYPE TRANSCRIPTIONAL REGULATOR"/>
    <property type="match status" value="1"/>
</dbReference>
<dbReference type="Gene3D" id="1.10.10.10">
    <property type="entry name" value="Winged helix-like DNA-binding domain superfamily/Winged helix DNA-binding domain"/>
    <property type="match status" value="1"/>
</dbReference>
<keyword evidence="3" id="KW-0238">DNA-binding</keyword>
<dbReference type="SUPFAM" id="SSF53850">
    <property type="entry name" value="Periplasmic binding protein-like II"/>
    <property type="match status" value="1"/>
</dbReference>
<dbReference type="PRINTS" id="PR00039">
    <property type="entry name" value="HTHLYSR"/>
</dbReference>
<keyword evidence="2" id="KW-0805">Transcription regulation</keyword>
<dbReference type="GO" id="GO:0006351">
    <property type="term" value="P:DNA-templated transcription"/>
    <property type="evidence" value="ECO:0007669"/>
    <property type="project" value="TreeGrafter"/>
</dbReference>
<protein>
    <submittedName>
        <fullName evidence="6">Glycine cleavage system transcriptional activator</fullName>
    </submittedName>
</protein>
<evidence type="ECO:0000256" key="3">
    <source>
        <dbReference type="ARBA" id="ARBA00023125"/>
    </source>
</evidence>
<dbReference type="RefSeq" id="WP_054018056.1">
    <property type="nucleotide sequence ID" value="NZ_BBYR01000003.1"/>
</dbReference>
<dbReference type="InterPro" id="IPR058163">
    <property type="entry name" value="LysR-type_TF_proteobact-type"/>
</dbReference>
<accession>A0A0K8NUE8</accession>
<dbReference type="OrthoDB" id="8591238at2"/>
<evidence type="ECO:0000259" key="5">
    <source>
        <dbReference type="PROSITE" id="PS50931"/>
    </source>
</evidence>
<dbReference type="PANTHER" id="PTHR30537:SF74">
    <property type="entry name" value="HTH-TYPE TRANSCRIPTIONAL REGULATOR TRPI"/>
    <property type="match status" value="1"/>
</dbReference>
<dbReference type="PROSITE" id="PS50931">
    <property type="entry name" value="HTH_LYSR"/>
    <property type="match status" value="1"/>
</dbReference>
<name>A0A0K8NUE8_PISS1</name>
<dbReference type="InterPro" id="IPR036390">
    <property type="entry name" value="WH_DNA-bd_sf"/>
</dbReference>
<comment type="caution">
    <text evidence="6">The sequence shown here is derived from an EMBL/GenBank/DDBJ whole genome shotgun (WGS) entry which is preliminary data.</text>
</comment>
<dbReference type="GO" id="GO:0043565">
    <property type="term" value="F:sequence-specific DNA binding"/>
    <property type="evidence" value="ECO:0007669"/>
    <property type="project" value="TreeGrafter"/>
</dbReference>
<reference evidence="6 7" key="2">
    <citation type="journal article" date="2016" name="Science">
        <title>A bacterium that degrades and assimilates poly(ethylene terephthalate).</title>
        <authorList>
            <person name="Yoshida S."/>
            <person name="Hiraga K."/>
            <person name="Takehana T."/>
            <person name="Taniguchi I."/>
            <person name="Yamaji H."/>
            <person name="Maeda Y."/>
            <person name="Toyohara K."/>
            <person name="Miyamoto K."/>
            <person name="Kimura Y."/>
            <person name="Oda K."/>
        </authorList>
    </citation>
    <scope>NUCLEOTIDE SEQUENCE [LARGE SCALE GENOMIC DNA]</scope>
    <source>
        <strain evidence="7">NBRC 110686 / TISTR 2288 / 201-F6</strain>
    </source>
</reference>
<reference evidence="7" key="1">
    <citation type="submission" date="2015-07" db="EMBL/GenBank/DDBJ databases">
        <title>Discovery of a poly(ethylene terephthalate assimilation.</title>
        <authorList>
            <person name="Yoshida S."/>
            <person name="Hiraga K."/>
            <person name="Takehana T."/>
            <person name="Taniguchi I."/>
            <person name="Yamaji H."/>
            <person name="Maeda Y."/>
            <person name="Toyohara K."/>
            <person name="Miyamoto K."/>
            <person name="Kimura Y."/>
            <person name="Oda K."/>
        </authorList>
    </citation>
    <scope>NUCLEOTIDE SEQUENCE [LARGE SCALE GENOMIC DNA]</scope>
    <source>
        <strain evidence="7">NBRC 110686 / TISTR 2288 / 201-F6</strain>
    </source>
</reference>
<keyword evidence="4" id="KW-0804">Transcription</keyword>
<dbReference type="Pfam" id="PF00126">
    <property type="entry name" value="HTH_1"/>
    <property type="match status" value="1"/>
</dbReference>
<feature type="domain" description="HTH lysR-type" evidence="5">
    <location>
        <begin position="6"/>
        <end position="63"/>
    </location>
</feature>
<dbReference type="STRING" id="1547922.ISF6_1672"/>
<evidence type="ECO:0000256" key="1">
    <source>
        <dbReference type="ARBA" id="ARBA00009437"/>
    </source>
</evidence>
<dbReference type="GO" id="GO:0003700">
    <property type="term" value="F:DNA-binding transcription factor activity"/>
    <property type="evidence" value="ECO:0007669"/>
    <property type="project" value="InterPro"/>
</dbReference>
<dbReference type="SUPFAM" id="SSF46785">
    <property type="entry name" value="Winged helix' DNA-binding domain"/>
    <property type="match status" value="1"/>
</dbReference>
<comment type="similarity">
    <text evidence="1">Belongs to the LysR transcriptional regulatory family.</text>
</comment>
<dbReference type="EMBL" id="BBYR01000003">
    <property type="protein sequence ID" value="GAP33894.1"/>
    <property type="molecule type" value="Genomic_DNA"/>
</dbReference>
<evidence type="ECO:0000313" key="6">
    <source>
        <dbReference type="EMBL" id="GAP33894.1"/>
    </source>
</evidence>
<dbReference type="AlphaFoldDB" id="A0A0K8NUE8"/>
<dbReference type="InterPro" id="IPR005119">
    <property type="entry name" value="LysR_subst-bd"/>
</dbReference>
<sequence length="296" mass="32551">MPHRLPPLNALRVFEVAARAASFTDAGRELSLTHGAISRQIQLLEQALGQPLFQKEGQRMVATPHAKAFAREISAAFDHIADAATRYGKRVTSPVIRINAPATFAMRWLIPRLAHFRSDHPEVEVRVSTAFSNEPFLRGSFDLVIRRSPGDAMHFESQPLFQEWSTVIASPQLLAQGGLRHPADLAGATMLSTESRPGDWEQWLAIAGVGALRSAQLLRFDHFFVTLQAIIDGMGVGIGTFPTLDGERAAGRIATPFAHLRAPGDTYYVLLPRDSDKPRHLRLFQAWLQALPAAAG</sequence>
<dbReference type="InterPro" id="IPR036388">
    <property type="entry name" value="WH-like_DNA-bd_sf"/>
</dbReference>
<evidence type="ECO:0000256" key="2">
    <source>
        <dbReference type="ARBA" id="ARBA00023015"/>
    </source>
</evidence>
<dbReference type="CDD" id="cd08432">
    <property type="entry name" value="PBP2_GcdR_TrpI_HvrB_AmpR_like"/>
    <property type="match status" value="1"/>
</dbReference>
<evidence type="ECO:0000256" key="4">
    <source>
        <dbReference type="ARBA" id="ARBA00023163"/>
    </source>
</evidence>
<proteinExistence type="inferred from homology"/>
<dbReference type="Proteomes" id="UP000037660">
    <property type="component" value="Unassembled WGS sequence"/>
</dbReference>